<dbReference type="RefSeq" id="WP_106169102.1">
    <property type="nucleotide sequence ID" value="NZ_JAVKZF010000002.1"/>
</dbReference>
<dbReference type="PANTHER" id="PTHR43067">
    <property type="entry name" value="OLIGOPEPTIDE/DIPEPTIDE ABC TRANSPORTER, ATPASE SUBUNIT"/>
    <property type="match status" value="1"/>
</dbReference>
<comment type="caution">
    <text evidence="5">The sequence shown here is derived from an EMBL/GenBank/DDBJ whole genome shotgun (WGS) entry which is preliminary data.</text>
</comment>
<proteinExistence type="predicted"/>
<keyword evidence="3" id="KW-0067">ATP-binding</keyword>
<dbReference type="Gene3D" id="3.40.50.300">
    <property type="entry name" value="P-loop containing nucleotide triphosphate hydrolases"/>
    <property type="match status" value="1"/>
</dbReference>
<sequence length="123" mass="13414">MICTLLLLTACTSNQSTQNAANSDSTTATPAAKTGGTLIWARYGDADSLDPHRTTTTRIVYQNPRHSYTIGLLQSILRLGAQRQTRLKAIEGLPPNLINYPKGCPFAPRCQFAIAQCHDEDPL</sequence>
<evidence type="ECO:0000313" key="6">
    <source>
        <dbReference type="Proteomes" id="UP000282574"/>
    </source>
</evidence>
<dbReference type="GO" id="GO:0015833">
    <property type="term" value="P:peptide transport"/>
    <property type="evidence" value="ECO:0007669"/>
    <property type="project" value="InterPro"/>
</dbReference>
<dbReference type="NCBIfam" id="TIGR01727">
    <property type="entry name" value="oligo_HPY"/>
    <property type="match status" value="1"/>
</dbReference>
<dbReference type="EMBL" id="RSCK01000053">
    <property type="protein sequence ID" value="RUT08656.1"/>
    <property type="molecule type" value="Genomic_DNA"/>
</dbReference>
<dbReference type="Pfam" id="PF08352">
    <property type="entry name" value="oligo_HPY"/>
    <property type="match status" value="1"/>
</dbReference>
<dbReference type="InterPro" id="IPR027417">
    <property type="entry name" value="P-loop_NTPase"/>
</dbReference>
<evidence type="ECO:0000256" key="3">
    <source>
        <dbReference type="ARBA" id="ARBA00022840"/>
    </source>
</evidence>
<organism evidence="5 6">
    <name type="scientific">Chroococcidiopsis cubana SAG 39.79</name>
    <dbReference type="NCBI Taxonomy" id="388085"/>
    <lineage>
        <taxon>Bacteria</taxon>
        <taxon>Bacillati</taxon>
        <taxon>Cyanobacteriota</taxon>
        <taxon>Cyanophyceae</taxon>
        <taxon>Chroococcidiopsidales</taxon>
        <taxon>Chroococcidiopsidaceae</taxon>
        <taxon>Chroococcidiopsis</taxon>
    </lineage>
</organism>
<accession>A0AB37UFN4</accession>
<keyword evidence="6" id="KW-1185">Reference proteome</keyword>
<evidence type="ECO:0000313" key="5">
    <source>
        <dbReference type="EMBL" id="RUT08656.1"/>
    </source>
</evidence>
<keyword evidence="1" id="KW-0813">Transport</keyword>
<dbReference type="PANTHER" id="PTHR43067:SF3">
    <property type="entry name" value="MALTOSE ABC TRANSPORTER, ATP-BINDING PROTEIN"/>
    <property type="match status" value="1"/>
</dbReference>
<feature type="domain" description="Oligopeptide/dipeptide ABC transporter C-terminal" evidence="4">
    <location>
        <begin position="56"/>
        <end position="117"/>
    </location>
</feature>
<dbReference type="GO" id="GO:0005524">
    <property type="term" value="F:ATP binding"/>
    <property type="evidence" value="ECO:0007669"/>
    <property type="project" value="UniProtKB-KW"/>
</dbReference>
<evidence type="ECO:0000256" key="1">
    <source>
        <dbReference type="ARBA" id="ARBA00022448"/>
    </source>
</evidence>
<dbReference type="InterPro" id="IPR013563">
    <property type="entry name" value="Oligopep_ABC_C"/>
</dbReference>
<dbReference type="Proteomes" id="UP000282574">
    <property type="component" value="Unassembled WGS sequence"/>
</dbReference>
<name>A0AB37UFN4_9CYAN</name>
<keyword evidence="2" id="KW-0547">Nucleotide-binding</keyword>
<protein>
    <recommendedName>
        <fullName evidence="4">Oligopeptide/dipeptide ABC transporter C-terminal domain-containing protein</fullName>
    </recommendedName>
</protein>
<gene>
    <name evidence="5" type="ORF">DSM107010_47270</name>
</gene>
<dbReference type="AlphaFoldDB" id="A0AB37UFN4"/>
<evidence type="ECO:0000256" key="2">
    <source>
        <dbReference type="ARBA" id="ARBA00022741"/>
    </source>
</evidence>
<evidence type="ECO:0000259" key="4">
    <source>
        <dbReference type="Pfam" id="PF08352"/>
    </source>
</evidence>
<reference evidence="5 6" key="1">
    <citation type="journal article" date="2019" name="Genome Biol. Evol.">
        <title>Day and night: Metabolic profiles and evolutionary relationships of six axenic non-marine cyanobacteria.</title>
        <authorList>
            <person name="Will S.E."/>
            <person name="Henke P."/>
            <person name="Boedeker C."/>
            <person name="Huang S."/>
            <person name="Brinkmann H."/>
            <person name="Rohde M."/>
            <person name="Jarek M."/>
            <person name="Friedl T."/>
            <person name="Seufert S."/>
            <person name="Schumacher M."/>
            <person name="Overmann J."/>
            <person name="Neumann-Schaal M."/>
            <person name="Petersen J."/>
        </authorList>
    </citation>
    <scope>NUCLEOTIDE SEQUENCE [LARGE SCALE GENOMIC DNA]</scope>
    <source>
        <strain evidence="5 6">SAG 39.79</strain>
    </source>
</reference>